<keyword evidence="2" id="KW-0472">Membrane</keyword>
<feature type="domain" description="DUF4190" evidence="3">
    <location>
        <begin position="79"/>
        <end position="140"/>
    </location>
</feature>
<sequence length="151" mass="15486">MSSSWEPPRDPSSAGGSGGLNPYSDPYRADYGSSYDAPSPYTPYPPSPYAGGPYPGGPYPAQPSPYGPGYQPSPPASGLAIAALVCGILGFFTAGITSIPAVICGHLAWPDTGSGRYSGHGMTIAGLVLGYLPILGWIVFWLIFAVTVASV</sequence>
<dbReference type="InterPro" id="IPR025241">
    <property type="entry name" value="DUF4190"/>
</dbReference>
<dbReference type="PROSITE" id="PS00137">
    <property type="entry name" value="SUBTILASE_HIS"/>
    <property type="match status" value="1"/>
</dbReference>
<gene>
    <name evidence="4" type="ORF">GCM10023200_51480</name>
</gene>
<feature type="transmembrane region" description="Helical" evidence="2">
    <location>
        <begin position="121"/>
        <end position="144"/>
    </location>
</feature>
<keyword evidence="2" id="KW-1133">Transmembrane helix</keyword>
<dbReference type="Proteomes" id="UP001500928">
    <property type="component" value="Unassembled WGS sequence"/>
</dbReference>
<dbReference type="EMBL" id="BAABHO010000057">
    <property type="protein sequence ID" value="GAA4807543.1"/>
    <property type="molecule type" value="Genomic_DNA"/>
</dbReference>
<name>A0ABP9CEA7_9PSEU</name>
<evidence type="ECO:0000313" key="5">
    <source>
        <dbReference type="Proteomes" id="UP001500928"/>
    </source>
</evidence>
<feature type="region of interest" description="Disordered" evidence="1">
    <location>
        <begin position="1"/>
        <end position="70"/>
    </location>
</feature>
<proteinExistence type="predicted"/>
<evidence type="ECO:0000256" key="2">
    <source>
        <dbReference type="SAM" id="Phobius"/>
    </source>
</evidence>
<dbReference type="Pfam" id="PF13828">
    <property type="entry name" value="DUF4190"/>
    <property type="match status" value="1"/>
</dbReference>
<keyword evidence="2" id="KW-0812">Transmembrane</keyword>
<comment type="caution">
    <text evidence="4">The sequence shown here is derived from an EMBL/GenBank/DDBJ whole genome shotgun (WGS) entry which is preliminary data.</text>
</comment>
<reference evidence="5" key="1">
    <citation type="journal article" date="2019" name="Int. J. Syst. Evol. Microbiol.">
        <title>The Global Catalogue of Microorganisms (GCM) 10K type strain sequencing project: providing services to taxonomists for standard genome sequencing and annotation.</title>
        <authorList>
            <consortium name="The Broad Institute Genomics Platform"/>
            <consortium name="The Broad Institute Genome Sequencing Center for Infectious Disease"/>
            <person name="Wu L."/>
            <person name="Ma J."/>
        </authorList>
    </citation>
    <scope>NUCLEOTIDE SEQUENCE [LARGE SCALE GENOMIC DNA]</scope>
    <source>
        <strain evidence="5">JCM 17979</strain>
    </source>
</reference>
<evidence type="ECO:0000259" key="3">
    <source>
        <dbReference type="Pfam" id="PF13828"/>
    </source>
</evidence>
<dbReference type="InterPro" id="IPR022398">
    <property type="entry name" value="Peptidase_S8_His-AS"/>
</dbReference>
<keyword evidence="5" id="KW-1185">Reference proteome</keyword>
<accession>A0ABP9CEA7</accession>
<evidence type="ECO:0000313" key="4">
    <source>
        <dbReference type="EMBL" id="GAA4807543.1"/>
    </source>
</evidence>
<evidence type="ECO:0000256" key="1">
    <source>
        <dbReference type="SAM" id="MobiDB-lite"/>
    </source>
</evidence>
<organism evidence="4 5">
    <name type="scientific">Actinomycetospora chlora</name>
    <dbReference type="NCBI Taxonomy" id="663608"/>
    <lineage>
        <taxon>Bacteria</taxon>
        <taxon>Bacillati</taxon>
        <taxon>Actinomycetota</taxon>
        <taxon>Actinomycetes</taxon>
        <taxon>Pseudonocardiales</taxon>
        <taxon>Pseudonocardiaceae</taxon>
        <taxon>Actinomycetospora</taxon>
    </lineage>
</organism>
<feature type="transmembrane region" description="Helical" evidence="2">
    <location>
        <begin position="79"/>
        <end position="109"/>
    </location>
</feature>
<protein>
    <recommendedName>
        <fullName evidence="3">DUF4190 domain-containing protein</fullName>
    </recommendedName>
</protein>
<feature type="compositionally biased region" description="Pro residues" evidence="1">
    <location>
        <begin position="55"/>
        <end position="70"/>
    </location>
</feature>
<dbReference type="RefSeq" id="WP_345422683.1">
    <property type="nucleotide sequence ID" value="NZ_BAABHO010000057.1"/>
</dbReference>